<evidence type="ECO:0000313" key="3">
    <source>
        <dbReference type="Proteomes" id="UP001059617"/>
    </source>
</evidence>
<name>A0ABY5VQP6_9ACTN</name>
<reference evidence="2" key="2">
    <citation type="submission" date="2022-09" db="EMBL/GenBank/DDBJ databases">
        <title>Biosynthetic gene clusters of Dactylosporangioum fulvum.</title>
        <authorList>
            <person name="Caradec T."/>
        </authorList>
    </citation>
    <scope>NUCLEOTIDE SEQUENCE</scope>
    <source>
        <strain evidence="2">NRRL B-16292</strain>
    </source>
</reference>
<dbReference type="InterPro" id="IPR050508">
    <property type="entry name" value="Methyltransf_Superfamily"/>
</dbReference>
<protein>
    <submittedName>
        <fullName evidence="2">Class I SAM-dependent methyltransferase</fullName>
    </submittedName>
</protein>
<dbReference type="RefSeq" id="WP_259857806.1">
    <property type="nucleotide sequence ID" value="NZ_BAAAST010000016.1"/>
</dbReference>
<keyword evidence="2" id="KW-0808">Transferase</keyword>
<accession>A0ABY5VQP6</accession>
<dbReference type="InterPro" id="IPR029063">
    <property type="entry name" value="SAM-dependent_MTases_sf"/>
</dbReference>
<dbReference type="Proteomes" id="UP001059617">
    <property type="component" value="Chromosome"/>
</dbReference>
<feature type="domain" description="Methyltransferase" evidence="1">
    <location>
        <begin position="34"/>
        <end position="126"/>
    </location>
</feature>
<dbReference type="SUPFAM" id="SSF53335">
    <property type="entry name" value="S-adenosyl-L-methionine-dependent methyltransferases"/>
    <property type="match status" value="1"/>
</dbReference>
<evidence type="ECO:0000313" key="2">
    <source>
        <dbReference type="EMBL" id="UWP80048.1"/>
    </source>
</evidence>
<dbReference type="InterPro" id="IPR041698">
    <property type="entry name" value="Methyltransf_25"/>
</dbReference>
<proteinExistence type="predicted"/>
<organism evidence="2 3">
    <name type="scientific">Dactylosporangium fulvum</name>
    <dbReference type="NCBI Taxonomy" id="53359"/>
    <lineage>
        <taxon>Bacteria</taxon>
        <taxon>Bacillati</taxon>
        <taxon>Actinomycetota</taxon>
        <taxon>Actinomycetes</taxon>
        <taxon>Micromonosporales</taxon>
        <taxon>Micromonosporaceae</taxon>
        <taxon>Dactylosporangium</taxon>
    </lineage>
</organism>
<dbReference type="EMBL" id="CP073720">
    <property type="protein sequence ID" value="UWP80048.1"/>
    <property type="molecule type" value="Genomic_DNA"/>
</dbReference>
<evidence type="ECO:0000259" key="1">
    <source>
        <dbReference type="Pfam" id="PF13649"/>
    </source>
</evidence>
<dbReference type="CDD" id="cd02440">
    <property type="entry name" value="AdoMet_MTases"/>
    <property type="match status" value="1"/>
</dbReference>
<keyword evidence="2" id="KW-0489">Methyltransferase</keyword>
<dbReference type="Pfam" id="PF13649">
    <property type="entry name" value="Methyltransf_25"/>
    <property type="match status" value="1"/>
</dbReference>
<dbReference type="GO" id="GO:0008168">
    <property type="term" value="F:methyltransferase activity"/>
    <property type="evidence" value="ECO:0007669"/>
    <property type="project" value="UniProtKB-KW"/>
</dbReference>
<keyword evidence="3" id="KW-1185">Reference proteome</keyword>
<reference evidence="2" key="1">
    <citation type="submission" date="2021-04" db="EMBL/GenBank/DDBJ databases">
        <authorList>
            <person name="Hartkoorn R.C."/>
            <person name="Beaudoing E."/>
            <person name="Hot D."/>
        </authorList>
    </citation>
    <scope>NUCLEOTIDE SEQUENCE</scope>
    <source>
        <strain evidence="2">NRRL B-16292</strain>
    </source>
</reference>
<gene>
    <name evidence="2" type="ORF">Dfulv_33460</name>
</gene>
<dbReference type="PANTHER" id="PTHR42912">
    <property type="entry name" value="METHYLTRANSFERASE"/>
    <property type="match status" value="1"/>
</dbReference>
<sequence length="260" mass="29080">MALDFAAAYDELNPDDDDYRFYAALADELEATRVIDLGCGTGTLTRLLASRGRAAVGIDPDPEMLRVARQRSGAADIDWRLGFSDRADTNSADFAVMSGHVAQVFREDDTWSLALQNLHRALVPDGTLTFESRNPAARAWEQWTRQATLRTLDTPEGHVEFWHETAWVSLPLVAYDTFTRNLRTGEEASNRDVLAFRDAPSLVLSLEKAGFSVSRQYGDWQRTPLVPDSREIILVAKRHAFRQPAADSRKRSGYPANPVI</sequence>
<dbReference type="Gene3D" id="3.40.50.150">
    <property type="entry name" value="Vaccinia Virus protein VP39"/>
    <property type="match status" value="1"/>
</dbReference>
<dbReference type="GO" id="GO:0032259">
    <property type="term" value="P:methylation"/>
    <property type="evidence" value="ECO:0007669"/>
    <property type="project" value="UniProtKB-KW"/>
</dbReference>